<dbReference type="AlphaFoldDB" id="A0A0E9WZ73"/>
<organism evidence="1">
    <name type="scientific">Anguilla anguilla</name>
    <name type="common">European freshwater eel</name>
    <name type="synonym">Muraena anguilla</name>
    <dbReference type="NCBI Taxonomy" id="7936"/>
    <lineage>
        <taxon>Eukaryota</taxon>
        <taxon>Metazoa</taxon>
        <taxon>Chordata</taxon>
        <taxon>Craniata</taxon>
        <taxon>Vertebrata</taxon>
        <taxon>Euteleostomi</taxon>
        <taxon>Actinopterygii</taxon>
        <taxon>Neopterygii</taxon>
        <taxon>Teleostei</taxon>
        <taxon>Anguilliformes</taxon>
        <taxon>Anguillidae</taxon>
        <taxon>Anguilla</taxon>
    </lineage>
</organism>
<proteinExistence type="predicted"/>
<accession>A0A0E9WZ73</accession>
<evidence type="ECO:0000313" key="1">
    <source>
        <dbReference type="EMBL" id="JAH94920.1"/>
    </source>
</evidence>
<name>A0A0E9WZ73_ANGAN</name>
<reference evidence="1" key="2">
    <citation type="journal article" date="2015" name="Fish Shellfish Immunol.">
        <title>Early steps in the European eel (Anguilla anguilla)-Vibrio vulnificus interaction in the gills: Role of the RtxA13 toxin.</title>
        <authorList>
            <person name="Callol A."/>
            <person name="Pajuelo D."/>
            <person name="Ebbesson L."/>
            <person name="Teles M."/>
            <person name="MacKenzie S."/>
            <person name="Amaro C."/>
        </authorList>
    </citation>
    <scope>NUCLEOTIDE SEQUENCE</scope>
</reference>
<reference evidence="1" key="1">
    <citation type="submission" date="2014-11" db="EMBL/GenBank/DDBJ databases">
        <authorList>
            <person name="Amaro Gonzalez C."/>
        </authorList>
    </citation>
    <scope>NUCLEOTIDE SEQUENCE</scope>
</reference>
<protein>
    <submittedName>
        <fullName evidence="1">Uncharacterized protein</fullName>
    </submittedName>
</protein>
<sequence>MVNDSNGGLVEAPLYRSPAKIFGNKKIHLKFVCLKAFLPTQRACVDTNFDCLWSKSQHNVLFQHVSLVYTDAVFSLCTVEHISSRIT</sequence>
<dbReference type="EMBL" id="GBXM01013657">
    <property type="protein sequence ID" value="JAH94920.1"/>
    <property type="molecule type" value="Transcribed_RNA"/>
</dbReference>